<dbReference type="InterPro" id="IPR017248">
    <property type="entry name" value="HAX-1"/>
</dbReference>
<feature type="region of interest" description="Disordered" evidence="1">
    <location>
        <begin position="253"/>
        <end position="281"/>
    </location>
</feature>
<dbReference type="GO" id="GO:0030833">
    <property type="term" value="P:regulation of actin filament polymerization"/>
    <property type="evidence" value="ECO:0007669"/>
    <property type="project" value="TreeGrafter"/>
</dbReference>
<dbReference type="PANTHER" id="PTHR14938">
    <property type="entry name" value="HCLS1-ASSOCIATED PROTEIN X-1"/>
    <property type="match status" value="1"/>
</dbReference>
<dbReference type="AlphaFoldDB" id="A0A8B7PM36"/>
<accession>A0A8B7PM36</accession>
<dbReference type="GO" id="GO:0030136">
    <property type="term" value="C:clathrin-coated vesicle"/>
    <property type="evidence" value="ECO:0007669"/>
    <property type="project" value="TreeGrafter"/>
</dbReference>
<name>A0A8B7PM36_HYAAZ</name>
<evidence type="ECO:0000313" key="2">
    <source>
        <dbReference type="Proteomes" id="UP000694843"/>
    </source>
</evidence>
<dbReference type="GO" id="GO:0005739">
    <property type="term" value="C:mitochondrion"/>
    <property type="evidence" value="ECO:0007669"/>
    <property type="project" value="TreeGrafter"/>
</dbReference>
<protein>
    <submittedName>
        <fullName evidence="3">HCLS1-associated protein X-1 isoform X1</fullName>
    </submittedName>
</protein>
<dbReference type="GO" id="GO:0043066">
    <property type="term" value="P:negative regulation of apoptotic process"/>
    <property type="evidence" value="ECO:0007669"/>
    <property type="project" value="InterPro"/>
</dbReference>
<evidence type="ECO:0000313" key="3">
    <source>
        <dbReference type="RefSeq" id="XP_018027259.1"/>
    </source>
</evidence>
<organism evidence="2 3">
    <name type="scientific">Hyalella azteca</name>
    <name type="common">Amphipod</name>
    <dbReference type="NCBI Taxonomy" id="294128"/>
    <lineage>
        <taxon>Eukaryota</taxon>
        <taxon>Metazoa</taxon>
        <taxon>Ecdysozoa</taxon>
        <taxon>Arthropoda</taxon>
        <taxon>Crustacea</taxon>
        <taxon>Multicrustacea</taxon>
        <taxon>Malacostraca</taxon>
        <taxon>Eumalacostraca</taxon>
        <taxon>Peracarida</taxon>
        <taxon>Amphipoda</taxon>
        <taxon>Senticaudata</taxon>
        <taxon>Talitrida</taxon>
        <taxon>Talitroidea</taxon>
        <taxon>Hyalellidae</taxon>
        <taxon>Hyalella</taxon>
    </lineage>
</organism>
<gene>
    <name evidence="3" type="primary">LOC108682579</name>
</gene>
<dbReference type="Proteomes" id="UP000694843">
    <property type="component" value="Unplaced"/>
</dbReference>
<dbReference type="GO" id="GO:0015629">
    <property type="term" value="C:actin cytoskeleton"/>
    <property type="evidence" value="ECO:0007669"/>
    <property type="project" value="TreeGrafter"/>
</dbReference>
<reference evidence="3" key="1">
    <citation type="submission" date="2025-08" db="UniProtKB">
        <authorList>
            <consortium name="RefSeq"/>
        </authorList>
    </citation>
    <scope>IDENTIFICATION</scope>
    <source>
        <tissue evidence="3">Whole organism</tissue>
    </source>
</reference>
<evidence type="ECO:0000256" key="1">
    <source>
        <dbReference type="SAM" id="MobiDB-lite"/>
    </source>
</evidence>
<dbReference type="OrthoDB" id="6372179at2759"/>
<dbReference type="PANTHER" id="PTHR14938:SF2">
    <property type="entry name" value="HCLS1-ASSOCIATED PROTEIN X-1"/>
    <property type="match status" value="1"/>
</dbReference>
<dbReference type="GO" id="GO:0016529">
    <property type="term" value="C:sarcoplasmic reticulum"/>
    <property type="evidence" value="ECO:0007669"/>
    <property type="project" value="TreeGrafter"/>
</dbReference>
<dbReference type="GeneID" id="108682579"/>
<feature type="region of interest" description="Disordered" evidence="1">
    <location>
        <begin position="115"/>
        <end position="172"/>
    </location>
</feature>
<feature type="compositionally biased region" description="Pro residues" evidence="1">
    <location>
        <begin position="120"/>
        <end position="132"/>
    </location>
</feature>
<dbReference type="KEGG" id="hazt:108682579"/>
<dbReference type="RefSeq" id="XP_018027259.1">
    <property type="nucleotide sequence ID" value="XM_018171770.2"/>
</dbReference>
<sequence>MLHSGIWTFRNNLAIYAIFTNIYMMEFFRRVFGFNSVPNEDRFSERNHMDEEYPYFTPFTFPFFNHPNSEAWESSSPNGYYHQEYGSIDPFQQMHQMMEMLDRAMSSMDFLDPGYHSQLMPPPNSSPGPSTPLSPRDRFLKTPDSLLPPEALPDSATPSQDSHEALDDSTTQEFHHHEVMPFQNPHGSFGFGSIFRMMDEMLRPFSRGDTMRPYNEPDVPEGYGLHSPPARENLLKEDQDLDKQPRNNLQELLKDGPGYSGAPAPLIPHEPTVRRSFTSTSISRTVRPDGVIEERRTYRDSSGKEEVTVTEIQPGTASSLVPDPFVDGGFSSSFFGKFFR</sequence>
<proteinExistence type="predicted"/>
<keyword evidence="2" id="KW-1185">Reference proteome</keyword>
<dbReference type="GO" id="GO:0016324">
    <property type="term" value="C:apical plasma membrane"/>
    <property type="evidence" value="ECO:0007669"/>
    <property type="project" value="TreeGrafter"/>
</dbReference>